<evidence type="ECO:0000313" key="2">
    <source>
        <dbReference type="EnsemblMetazoa" id="XP_030831822"/>
    </source>
</evidence>
<sequence length="347" mass="40499">MSESSYCTRRKRRKLNCGQPYVISRSRRRKARTEQANLKREEQCRISCNISNNKLETAFSRLPLECKVRIFSFLSDTEKCEIATVCSDWARVIRTPRLWQVADFTYALARSDLPKDKCEAIRCIKERATSYIYHFVSRGALLRCLFFELDIIEGEEIWLKFLIYLLKMTNSHELKVVHAEWTTSPEFMPFQAEEMTWKSDRVKSFLCLLTTLSEMCPAIEEIHTPFDWSFSSVKALSTFKQLHTLELDKYWVFAVLREENLNYLLESLPRLKRFKLSVSVPLIGMLSFPQYIMSSESLEVLDISNSTCFFLRSVHLPALTSIATARNRWTGPLLSRDALSVPCLYNI</sequence>
<dbReference type="OrthoDB" id="10024886at2759"/>
<reference evidence="3" key="1">
    <citation type="submission" date="2015-02" db="EMBL/GenBank/DDBJ databases">
        <title>Genome sequencing for Strongylocentrotus purpuratus.</title>
        <authorList>
            <person name="Murali S."/>
            <person name="Liu Y."/>
            <person name="Vee V."/>
            <person name="English A."/>
            <person name="Wang M."/>
            <person name="Skinner E."/>
            <person name="Han Y."/>
            <person name="Muzny D.M."/>
            <person name="Worley K.C."/>
            <person name="Gibbs R.A."/>
        </authorList>
    </citation>
    <scope>NUCLEOTIDE SEQUENCE</scope>
</reference>
<accession>A0A7M7N6B3</accession>
<dbReference type="InterPro" id="IPR036047">
    <property type="entry name" value="F-box-like_dom_sf"/>
</dbReference>
<organism evidence="2 3">
    <name type="scientific">Strongylocentrotus purpuratus</name>
    <name type="common">Purple sea urchin</name>
    <dbReference type="NCBI Taxonomy" id="7668"/>
    <lineage>
        <taxon>Eukaryota</taxon>
        <taxon>Metazoa</taxon>
        <taxon>Echinodermata</taxon>
        <taxon>Eleutherozoa</taxon>
        <taxon>Echinozoa</taxon>
        <taxon>Echinoidea</taxon>
        <taxon>Euechinoidea</taxon>
        <taxon>Echinacea</taxon>
        <taxon>Camarodonta</taxon>
        <taxon>Echinidea</taxon>
        <taxon>Strongylocentrotidae</taxon>
        <taxon>Strongylocentrotus</taxon>
    </lineage>
</organism>
<keyword evidence="3" id="KW-1185">Reference proteome</keyword>
<protein>
    <recommendedName>
        <fullName evidence="1">F-box domain-containing protein</fullName>
    </recommendedName>
</protein>
<dbReference type="PANTHER" id="PTHR16008:SF6">
    <property type="entry name" value="SI:DKEY-12E7.1"/>
    <property type="match status" value="1"/>
</dbReference>
<dbReference type="GO" id="GO:0000209">
    <property type="term" value="P:protein polyubiquitination"/>
    <property type="evidence" value="ECO:0000318"/>
    <property type="project" value="GO_Central"/>
</dbReference>
<dbReference type="PROSITE" id="PS50181">
    <property type="entry name" value="FBOX"/>
    <property type="match status" value="1"/>
</dbReference>
<evidence type="ECO:0000259" key="1">
    <source>
        <dbReference type="PROSITE" id="PS50181"/>
    </source>
</evidence>
<evidence type="ECO:0000313" key="3">
    <source>
        <dbReference type="Proteomes" id="UP000007110"/>
    </source>
</evidence>
<reference evidence="2" key="2">
    <citation type="submission" date="2021-01" db="UniProtKB">
        <authorList>
            <consortium name="EnsemblMetazoa"/>
        </authorList>
    </citation>
    <scope>IDENTIFICATION</scope>
</reference>
<proteinExistence type="predicted"/>
<dbReference type="FunCoup" id="A0A7M7N6B3">
    <property type="interactions" value="18"/>
</dbReference>
<dbReference type="InterPro" id="IPR001810">
    <property type="entry name" value="F-box_dom"/>
</dbReference>
<dbReference type="OMA" id="FRENQND"/>
<dbReference type="InterPro" id="IPR032675">
    <property type="entry name" value="LRR_dom_sf"/>
</dbReference>
<dbReference type="KEGG" id="spu:579849"/>
<dbReference type="Gene3D" id="3.80.10.10">
    <property type="entry name" value="Ribonuclease Inhibitor"/>
    <property type="match status" value="1"/>
</dbReference>
<name>A0A7M7N6B3_STRPU</name>
<dbReference type="PANTHER" id="PTHR16008">
    <property type="entry name" value="F-BOX ONLY PROTEIN 4"/>
    <property type="match status" value="1"/>
</dbReference>
<dbReference type="AlphaFoldDB" id="A0A7M7N6B3"/>
<dbReference type="GeneID" id="579849"/>
<dbReference type="Pfam" id="PF12937">
    <property type="entry name" value="F-box-like"/>
    <property type="match status" value="1"/>
</dbReference>
<dbReference type="SUPFAM" id="SSF81383">
    <property type="entry name" value="F-box domain"/>
    <property type="match status" value="1"/>
</dbReference>
<dbReference type="InParanoid" id="A0A7M7N6B3"/>
<dbReference type="InterPro" id="IPR039588">
    <property type="entry name" value="FBXO4"/>
</dbReference>
<dbReference type="Proteomes" id="UP000007110">
    <property type="component" value="Unassembled WGS sequence"/>
</dbReference>
<dbReference type="GO" id="GO:0019005">
    <property type="term" value="C:SCF ubiquitin ligase complex"/>
    <property type="evidence" value="ECO:0000318"/>
    <property type="project" value="GO_Central"/>
</dbReference>
<dbReference type="GO" id="GO:0031146">
    <property type="term" value="P:SCF-dependent proteasomal ubiquitin-dependent protein catabolic process"/>
    <property type="evidence" value="ECO:0000318"/>
    <property type="project" value="GO_Central"/>
</dbReference>
<dbReference type="EnsemblMetazoa" id="XM_030975962">
    <property type="protein sequence ID" value="XP_030831822"/>
    <property type="gene ID" value="LOC579849"/>
</dbReference>
<feature type="domain" description="F-box" evidence="1">
    <location>
        <begin position="56"/>
        <end position="102"/>
    </location>
</feature>
<dbReference type="RefSeq" id="XP_030831822.1">
    <property type="nucleotide sequence ID" value="XM_030975962.1"/>
</dbReference>